<accession>A0A401UXM3</accession>
<dbReference type="Pfam" id="PF01263">
    <property type="entry name" value="Aldose_epim"/>
    <property type="match status" value="1"/>
</dbReference>
<dbReference type="AlphaFoldDB" id="A0A401UXM3"/>
<comment type="caution">
    <text evidence="1">The sequence shown here is derived from an EMBL/GenBank/DDBJ whole genome shotgun (WGS) entry which is preliminary data.</text>
</comment>
<dbReference type="EMBL" id="BHYL01000061">
    <property type="protein sequence ID" value="GCD19374.1"/>
    <property type="molecule type" value="Genomic_DNA"/>
</dbReference>
<dbReference type="OrthoDB" id="4739604at2"/>
<dbReference type="InterPro" id="IPR014718">
    <property type="entry name" value="GH-type_carb-bd"/>
</dbReference>
<protein>
    <submittedName>
        <fullName evidence="1">Aldose 1-epimerase</fullName>
    </submittedName>
</protein>
<keyword evidence="2" id="KW-1185">Reference proteome</keyword>
<reference evidence="1 2" key="1">
    <citation type="submission" date="2018-11" db="EMBL/GenBank/DDBJ databases">
        <title>Draft genome sequence of Cellulomonas takizawaensis strain TKZ-21.</title>
        <authorList>
            <person name="Yamamura H."/>
            <person name="Hayashi T."/>
            <person name="Hamada M."/>
            <person name="Serisawa Y."/>
            <person name="Matsuyama K."/>
            <person name="Nakagawa Y."/>
            <person name="Otoguro M."/>
            <person name="Yanagida F."/>
            <person name="Hayakawa M."/>
        </authorList>
    </citation>
    <scope>NUCLEOTIDE SEQUENCE [LARGE SCALE GENOMIC DNA]</scope>
    <source>
        <strain evidence="1 2">TKZ-21</strain>
    </source>
</reference>
<dbReference type="GO" id="GO:0005975">
    <property type="term" value="P:carbohydrate metabolic process"/>
    <property type="evidence" value="ECO:0007669"/>
    <property type="project" value="InterPro"/>
</dbReference>
<dbReference type="GO" id="GO:0030246">
    <property type="term" value="F:carbohydrate binding"/>
    <property type="evidence" value="ECO:0007669"/>
    <property type="project" value="InterPro"/>
</dbReference>
<dbReference type="SUPFAM" id="SSF74650">
    <property type="entry name" value="Galactose mutarotase-like"/>
    <property type="match status" value="1"/>
</dbReference>
<name>A0A401UXM3_9CELL</name>
<dbReference type="GO" id="GO:0016853">
    <property type="term" value="F:isomerase activity"/>
    <property type="evidence" value="ECO:0007669"/>
    <property type="project" value="InterPro"/>
</dbReference>
<evidence type="ECO:0000313" key="2">
    <source>
        <dbReference type="Proteomes" id="UP000288246"/>
    </source>
</evidence>
<proteinExistence type="predicted"/>
<organism evidence="1 2">
    <name type="scientific">Cellulomonas algicola</name>
    <dbReference type="NCBI Taxonomy" id="2071633"/>
    <lineage>
        <taxon>Bacteria</taxon>
        <taxon>Bacillati</taxon>
        <taxon>Actinomycetota</taxon>
        <taxon>Actinomycetes</taxon>
        <taxon>Micrococcales</taxon>
        <taxon>Cellulomonadaceae</taxon>
        <taxon>Cellulomonas</taxon>
    </lineage>
</organism>
<sequence length="325" mass="34996">MTLLDAAPTEVRTDDPRVVTIADGAWAVDVLPGTGASLGAGRIRTSDGVWRDLLRPTSRGGRGVVEKCASFPMIPWSNRVRDGALTFRGRTHRLQRDCADGTAIHGAVRYARWDVLDRTPGSVTVGIDTREHVGINFPWHFTSTITYAVRGGTFEVTTTLRNVDGEAFPGGFGHHPYFQRSLAPVGAVAPRPLGHPVVQVPAHACYPGVPMPTGPSGPLTPRADFLAPRVLDGAFIDDVYNARDTDKPITIRYEQPDVTVDLTADPVYEHLVFYAPRGRAYFAIEPATNVNDGVALFEAGVPGTGVFVLEPGEERTGSFAIAVTV</sequence>
<dbReference type="RefSeq" id="WP_124341911.1">
    <property type="nucleotide sequence ID" value="NZ_BHYL01000061.1"/>
</dbReference>
<dbReference type="Gene3D" id="2.70.98.10">
    <property type="match status" value="1"/>
</dbReference>
<gene>
    <name evidence="1" type="ORF">CTKZ_09360</name>
</gene>
<evidence type="ECO:0000313" key="1">
    <source>
        <dbReference type="EMBL" id="GCD19374.1"/>
    </source>
</evidence>
<dbReference type="InterPro" id="IPR008183">
    <property type="entry name" value="Aldose_1/G6P_1-epimerase"/>
</dbReference>
<dbReference type="Proteomes" id="UP000288246">
    <property type="component" value="Unassembled WGS sequence"/>
</dbReference>
<dbReference type="InterPro" id="IPR011013">
    <property type="entry name" value="Gal_mutarotase_sf_dom"/>
</dbReference>